<comment type="cofactor">
    <cofactor evidence="15">
        <name>Mg(2+)</name>
        <dbReference type="ChEBI" id="CHEBI:18420"/>
    </cofactor>
    <text evidence="15">Binds 2 magnesium ions per tetramer.</text>
</comment>
<dbReference type="InterPro" id="IPR012340">
    <property type="entry name" value="NA-bd_OB-fold"/>
</dbReference>
<dbReference type="Pfam" id="PF03483">
    <property type="entry name" value="B3_4"/>
    <property type="match status" value="1"/>
</dbReference>
<name>A0A1T4PNT4_9PORP</name>
<comment type="catalytic activity">
    <reaction evidence="14 15">
        <text>tRNA(Phe) + L-phenylalanine + ATP = L-phenylalanyl-tRNA(Phe) + AMP + diphosphate + H(+)</text>
        <dbReference type="Rhea" id="RHEA:19413"/>
        <dbReference type="Rhea" id="RHEA-COMP:9668"/>
        <dbReference type="Rhea" id="RHEA-COMP:9699"/>
        <dbReference type="ChEBI" id="CHEBI:15378"/>
        <dbReference type="ChEBI" id="CHEBI:30616"/>
        <dbReference type="ChEBI" id="CHEBI:33019"/>
        <dbReference type="ChEBI" id="CHEBI:58095"/>
        <dbReference type="ChEBI" id="CHEBI:78442"/>
        <dbReference type="ChEBI" id="CHEBI:78531"/>
        <dbReference type="ChEBI" id="CHEBI:456215"/>
        <dbReference type="EC" id="6.1.1.20"/>
    </reaction>
</comment>
<proteinExistence type="inferred from homology"/>
<evidence type="ECO:0000256" key="10">
    <source>
        <dbReference type="ARBA" id="ARBA00022842"/>
    </source>
</evidence>
<dbReference type="GO" id="GO:0000287">
    <property type="term" value="F:magnesium ion binding"/>
    <property type="evidence" value="ECO:0007669"/>
    <property type="project" value="UniProtKB-UniRule"/>
</dbReference>
<evidence type="ECO:0000256" key="6">
    <source>
        <dbReference type="ARBA" id="ARBA00022598"/>
    </source>
</evidence>
<dbReference type="SUPFAM" id="SSF46955">
    <property type="entry name" value="Putative DNA-binding domain"/>
    <property type="match status" value="1"/>
</dbReference>
<dbReference type="GO" id="GO:0004826">
    <property type="term" value="F:phenylalanine-tRNA ligase activity"/>
    <property type="evidence" value="ECO:0007669"/>
    <property type="project" value="UniProtKB-UniRule"/>
</dbReference>
<dbReference type="CDD" id="cd00769">
    <property type="entry name" value="PheRS_beta_core"/>
    <property type="match status" value="1"/>
</dbReference>
<feature type="domain" description="TRNA-binding" evidence="17">
    <location>
        <begin position="44"/>
        <end position="156"/>
    </location>
</feature>
<dbReference type="SUPFAM" id="SSF50249">
    <property type="entry name" value="Nucleic acid-binding proteins"/>
    <property type="match status" value="1"/>
</dbReference>
<evidence type="ECO:0000256" key="12">
    <source>
        <dbReference type="ARBA" id="ARBA00022917"/>
    </source>
</evidence>
<evidence type="ECO:0000256" key="16">
    <source>
        <dbReference type="PROSITE-ProRule" id="PRU00209"/>
    </source>
</evidence>
<dbReference type="InterPro" id="IPR033714">
    <property type="entry name" value="tRNA_bind_bactPheRS"/>
</dbReference>
<evidence type="ECO:0000256" key="11">
    <source>
        <dbReference type="ARBA" id="ARBA00022884"/>
    </source>
</evidence>
<keyword evidence="7 15" id="KW-0479">Metal-binding</keyword>
<dbReference type="RefSeq" id="WP_078737423.1">
    <property type="nucleotide sequence ID" value="NZ_FUXE01000018.1"/>
</dbReference>
<dbReference type="SUPFAM" id="SSF54991">
    <property type="entry name" value="Anticodon-binding domain of PheRS"/>
    <property type="match status" value="1"/>
</dbReference>
<dbReference type="InterPro" id="IPR045060">
    <property type="entry name" value="Phe-tRNA-ligase_IIc_bsu"/>
</dbReference>
<dbReference type="Pfam" id="PF01588">
    <property type="entry name" value="tRNA_bind"/>
    <property type="match status" value="1"/>
</dbReference>
<keyword evidence="8 15" id="KW-0547">Nucleotide-binding</keyword>
<dbReference type="InterPro" id="IPR005146">
    <property type="entry name" value="B3/B4_tRNA-bd"/>
</dbReference>
<keyword evidence="5 16" id="KW-0820">tRNA-binding</keyword>
<dbReference type="GO" id="GO:0000049">
    <property type="term" value="F:tRNA binding"/>
    <property type="evidence" value="ECO:0007669"/>
    <property type="project" value="UniProtKB-UniRule"/>
</dbReference>
<dbReference type="Gene3D" id="3.30.70.380">
    <property type="entry name" value="Ferrodoxin-fold anticodon-binding domain"/>
    <property type="match status" value="1"/>
</dbReference>
<comment type="similarity">
    <text evidence="2 15">Belongs to the phenylalanyl-tRNA synthetase beta subunit family. Type 1 subfamily.</text>
</comment>
<accession>A0A1T4PNT4</accession>
<feature type="binding site" evidence="15">
    <location>
        <position position="481"/>
    </location>
    <ligand>
        <name>Mg(2+)</name>
        <dbReference type="ChEBI" id="CHEBI:18420"/>
        <note>shared with alpha subunit</note>
    </ligand>
</feature>
<dbReference type="InterPro" id="IPR041616">
    <property type="entry name" value="PheRS_beta_core"/>
</dbReference>
<dbReference type="PROSITE" id="PS51447">
    <property type="entry name" value="FDX_ACB"/>
    <property type="match status" value="1"/>
</dbReference>
<reference evidence="21" key="1">
    <citation type="submission" date="2017-02" db="EMBL/GenBank/DDBJ databases">
        <authorList>
            <person name="Varghese N."/>
            <person name="Submissions S."/>
        </authorList>
    </citation>
    <scope>NUCLEOTIDE SEQUENCE [LARGE SCALE GENOMIC DNA]</scope>
    <source>
        <strain evidence="21">ATCC 51356</strain>
    </source>
</reference>
<dbReference type="SUPFAM" id="SSF56037">
    <property type="entry name" value="PheT/TilS domain"/>
    <property type="match status" value="1"/>
</dbReference>
<keyword evidence="12 15" id="KW-0648">Protein biosynthesis</keyword>
<dbReference type="PROSITE" id="PS50886">
    <property type="entry name" value="TRBD"/>
    <property type="match status" value="1"/>
</dbReference>
<evidence type="ECO:0000256" key="2">
    <source>
        <dbReference type="ARBA" id="ARBA00008653"/>
    </source>
</evidence>
<dbReference type="InterPro" id="IPR002547">
    <property type="entry name" value="tRNA-bd_dom"/>
</dbReference>
<evidence type="ECO:0000256" key="3">
    <source>
        <dbReference type="ARBA" id="ARBA00011209"/>
    </source>
</evidence>
<evidence type="ECO:0000256" key="8">
    <source>
        <dbReference type="ARBA" id="ARBA00022741"/>
    </source>
</evidence>
<dbReference type="Gene3D" id="3.50.40.10">
    <property type="entry name" value="Phenylalanyl-trna Synthetase, Chain B, domain 3"/>
    <property type="match status" value="1"/>
</dbReference>
<dbReference type="InterPro" id="IPR009061">
    <property type="entry name" value="DNA-bd_dom_put_sf"/>
</dbReference>
<dbReference type="InterPro" id="IPR004532">
    <property type="entry name" value="Phe-tRNA-ligase_IIc_bsu_bact"/>
</dbReference>
<evidence type="ECO:0000256" key="4">
    <source>
        <dbReference type="ARBA" id="ARBA00022490"/>
    </source>
</evidence>
<dbReference type="Proteomes" id="UP000190121">
    <property type="component" value="Unassembled WGS sequence"/>
</dbReference>
<dbReference type="SMART" id="SM00874">
    <property type="entry name" value="B5"/>
    <property type="match status" value="1"/>
</dbReference>
<dbReference type="HAMAP" id="MF_00283">
    <property type="entry name" value="Phe_tRNA_synth_beta1"/>
    <property type="match status" value="1"/>
</dbReference>
<feature type="binding site" evidence="15">
    <location>
        <position position="471"/>
    </location>
    <ligand>
        <name>Mg(2+)</name>
        <dbReference type="ChEBI" id="CHEBI:18420"/>
        <note>shared with alpha subunit</note>
    </ligand>
</feature>
<dbReference type="PANTHER" id="PTHR10947:SF0">
    <property type="entry name" value="PHENYLALANINE--TRNA LIGASE BETA SUBUNIT"/>
    <property type="match status" value="1"/>
</dbReference>
<dbReference type="InterPro" id="IPR045864">
    <property type="entry name" value="aa-tRNA-synth_II/BPL/LPL"/>
</dbReference>
<evidence type="ECO:0000256" key="9">
    <source>
        <dbReference type="ARBA" id="ARBA00022840"/>
    </source>
</evidence>
<evidence type="ECO:0000259" key="19">
    <source>
        <dbReference type="PROSITE" id="PS51483"/>
    </source>
</evidence>
<evidence type="ECO:0000259" key="18">
    <source>
        <dbReference type="PROSITE" id="PS51447"/>
    </source>
</evidence>
<dbReference type="InterPro" id="IPR036690">
    <property type="entry name" value="Fdx_antiC-bd_sf"/>
</dbReference>
<dbReference type="InterPro" id="IPR005147">
    <property type="entry name" value="tRNA_synthase_B5-dom"/>
</dbReference>
<keyword evidence="13 15" id="KW-0030">Aminoacyl-tRNA synthetase</keyword>
<dbReference type="GO" id="GO:0006432">
    <property type="term" value="P:phenylalanyl-tRNA aminoacylation"/>
    <property type="evidence" value="ECO:0007669"/>
    <property type="project" value="UniProtKB-UniRule"/>
</dbReference>
<evidence type="ECO:0000256" key="7">
    <source>
        <dbReference type="ARBA" id="ARBA00022723"/>
    </source>
</evidence>
<evidence type="ECO:0000256" key="15">
    <source>
        <dbReference type="HAMAP-Rule" id="MF_00283"/>
    </source>
</evidence>
<keyword evidence="6 15" id="KW-0436">Ligase</keyword>
<feature type="binding site" evidence="15">
    <location>
        <position position="480"/>
    </location>
    <ligand>
        <name>Mg(2+)</name>
        <dbReference type="ChEBI" id="CHEBI:18420"/>
        <note>shared with alpha subunit</note>
    </ligand>
</feature>
<feature type="domain" description="B5" evidence="19">
    <location>
        <begin position="417"/>
        <end position="493"/>
    </location>
</feature>
<feature type="domain" description="FDX-ACB" evidence="18">
    <location>
        <begin position="733"/>
        <end position="826"/>
    </location>
</feature>
<keyword evidence="21" id="KW-1185">Reference proteome</keyword>
<keyword evidence="10 15" id="KW-0460">Magnesium</keyword>
<evidence type="ECO:0000313" key="20">
    <source>
        <dbReference type="EMBL" id="SJZ92991.1"/>
    </source>
</evidence>
<dbReference type="STRING" id="29524.SAMN02745171_01528"/>
<dbReference type="InterPro" id="IPR020825">
    <property type="entry name" value="Phe-tRNA_synthase-like_B3/B4"/>
</dbReference>
<dbReference type="NCBIfam" id="NF045760">
    <property type="entry name" value="YtpR"/>
    <property type="match status" value="1"/>
</dbReference>
<dbReference type="OrthoDB" id="9805455at2"/>
<keyword evidence="9 15" id="KW-0067">ATP-binding</keyword>
<dbReference type="AlphaFoldDB" id="A0A1T4PNT4"/>
<comment type="subunit">
    <text evidence="3 15">Tetramer of two alpha and two beta subunits.</text>
</comment>
<dbReference type="CDD" id="cd02796">
    <property type="entry name" value="tRNA_bind_bactPheRS"/>
    <property type="match status" value="1"/>
</dbReference>
<evidence type="ECO:0000256" key="14">
    <source>
        <dbReference type="ARBA" id="ARBA00049255"/>
    </source>
</evidence>
<dbReference type="SMART" id="SM00873">
    <property type="entry name" value="B3_4"/>
    <property type="match status" value="1"/>
</dbReference>
<sequence length="826" mass="92077">MNISYKWLADYLPAVHEMTPQEVADALTSIGLETGSIERVDTIKGGLQGFVVGHVLTCTEHPNSDHLHCTTVDVGGEEPLKIVCGASNIAQGQYVIVATIGTTLYSGEDSFVIKKSKLRGEESHGMICSEVELGVGCDSSGILVLKDTPAPGTPAAEYFKIESDYVLEVDITPNRVDATSHFGVARDLAAYLNQKGKSVHAEKPAITDINHRNDVKAIDIAVEVPEEACPRYQGVVVEGLTNGESPQWLQEQLTSIGLRPLNLLVDISNYVLHEMGQPLHFFDADHIVGGRIRVAQLPEGTLFTTLDGVEHKLQGTELMICDDKYTPLCMAGVFGGLDSGVTEATTRIFIECANFNSTLVRKAARAHALNTDSSFRFERGLDPDATDFTLRRALSLITELIPGATIGTIVDVYRKHPEQPQCTLHKSKLTEVAGAELPETTVLKILEDLDIKPLKNTEKGWILSLPVYRTDVRREIDVIEEILRIYGYNEIPLKGYIHANLSTRSENDLDYHSEIILSEQLVGAGYNEILSNSLTAERYYTDLTTYPTSELISLVNPLSRELGVLRQTLLFGGLEAISRNFHNKQNVCAFFEWGNCYRKEVKGGAEKNDLSVYQETAMLGLWLSGTRAENSWLATSQKMTVYHLKADVENLLRRMHVDPQELHTEISSNDLFTDFLEYKVGGPSGACLAWLGRLKPEITKPFEIEDPVFYAEIDRTLLMQCGRKKPLQAKEINKFPVVKRDLALLLDETIHFAEVQKIAYKAERKLLQRVELFDVYTGKNLPEGKKSYAVSFYLQDEVATLNDKQIDKSMLRIRQLLEKELGASLR</sequence>
<dbReference type="SMART" id="SM00896">
    <property type="entry name" value="FDX-ACB"/>
    <property type="match status" value="1"/>
</dbReference>
<feature type="binding site" evidence="15">
    <location>
        <position position="477"/>
    </location>
    <ligand>
        <name>Mg(2+)</name>
        <dbReference type="ChEBI" id="CHEBI:18420"/>
        <note>shared with alpha subunit</note>
    </ligand>
</feature>
<dbReference type="FunFam" id="3.30.70.380:FF:000001">
    <property type="entry name" value="Phenylalanine--tRNA ligase beta subunit"/>
    <property type="match status" value="1"/>
</dbReference>
<dbReference type="InterPro" id="IPR005121">
    <property type="entry name" value="Fdx_antiC-bd"/>
</dbReference>
<dbReference type="Pfam" id="PF03484">
    <property type="entry name" value="B5"/>
    <property type="match status" value="1"/>
</dbReference>
<dbReference type="NCBIfam" id="TIGR00472">
    <property type="entry name" value="pheT_bact"/>
    <property type="match status" value="1"/>
</dbReference>
<keyword evidence="4 15" id="KW-0963">Cytoplasm</keyword>
<dbReference type="FunFam" id="2.40.50.140:FF:000045">
    <property type="entry name" value="Phenylalanine--tRNA ligase beta subunit"/>
    <property type="match status" value="1"/>
</dbReference>
<organism evidence="20 21">
    <name type="scientific">Porphyromonas circumdentaria</name>
    <dbReference type="NCBI Taxonomy" id="29524"/>
    <lineage>
        <taxon>Bacteria</taxon>
        <taxon>Pseudomonadati</taxon>
        <taxon>Bacteroidota</taxon>
        <taxon>Bacteroidia</taxon>
        <taxon>Bacteroidales</taxon>
        <taxon>Porphyromonadaceae</taxon>
        <taxon>Porphyromonas</taxon>
    </lineage>
</organism>
<dbReference type="Gene3D" id="3.30.56.10">
    <property type="match status" value="2"/>
</dbReference>
<dbReference type="Gene3D" id="2.40.50.140">
    <property type="entry name" value="Nucleic acid-binding proteins"/>
    <property type="match status" value="1"/>
</dbReference>
<keyword evidence="11 16" id="KW-0694">RNA-binding</keyword>
<dbReference type="SUPFAM" id="SSF55681">
    <property type="entry name" value="Class II aaRS and biotin synthetases"/>
    <property type="match status" value="1"/>
</dbReference>
<dbReference type="GO" id="GO:0009328">
    <property type="term" value="C:phenylalanine-tRNA ligase complex"/>
    <property type="evidence" value="ECO:0007669"/>
    <property type="project" value="TreeGrafter"/>
</dbReference>
<protein>
    <recommendedName>
        <fullName evidence="15">Phenylalanine--tRNA ligase beta subunit</fullName>
        <ecNumber evidence="15">6.1.1.20</ecNumber>
    </recommendedName>
    <alternativeName>
        <fullName evidence="15">Phenylalanyl-tRNA synthetase beta subunit</fullName>
        <shortName evidence="15">PheRS</shortName>
    </alternativeName>
</protein>
<dbReference type="EMBL" id="FUXE01000018">
    <property type="protein sequence ID" value="SJZ92991.1"/>
    <property type="molecule type" value="Genomic_DNA"/>
</dbReference>
<dbReference type="PROSITE" id="PS51483">
    <property type="entry name" value="B5"/>
    <property type="match status" value="1"/>
</dbReference>
<comment type="subcellular location">
    <subcellularLocation>
        <location evidence="1 15">Cytoplasm</location>
    </subcellularLocation>
</comment>
<evidence type="ECO:0000256" key="5">
    <source>
        <dbReference type="ARBA" id="ARBA00022555"/>
    </source>
</evidence>
<dbReference type="GO" id="GO:0005524">
    <property type="term" value="F:ATP binding"/>
    <property type="evidence" value="ECO:0007669"/>
    <property type="project" value="UniProtKB-UniRule"/>
</dbReference>
<dbReference type="EC" id="6.1.1.20" evidence="15"/>
<evidence type="ECO:0000256" key="13">
    <source>
        <dbReference type="ARBA" id="ARBA00023146"/>
    </source>
</evidence>
<evidence type="ECO:0000256" key="1">
    <source>
        <dbReference type="ARBA" id="ARBA00004496"/>
    </source>
</evidence>
<evidence type="ECO:0000259" key="17">
    <source>
        <dbReference type="PROSITE" id="PS50886"/>
    </source>
</evidence>
<dbReference type="Pfam" id="PF17759">
    <property type="entry name" value="tRNA_synthFbeta"/>
    <property type="match status" value="1"/>
</dbReference>
<gene>
    <name evidence="15" type="primary">pheT</name>
    <name evidence="20" type="ORF">SAMN02745171_01528</name>
</gene>
<evidence type="ECO:0000313" key="21">
    <source>
        <dbReference type="Proteomes" id="UP000190121"/>
    </source>
</evidence>
<dbReference type="Pfam" id="PF03147">
    <property type="entry name" value="FDX-ACB"/>
    <property type="match status" value="1"/>
</dbReference>
<dbReference type="PANTHER" id="PTHR10947">
    <property type="entry name" value="PHENYLALANYL-TRNA SYNTHETASE BETA CHAIN AND LEUCINE-RICH REPEAT-CONTAINING PROTEIN 47"/>
    <property type="match status" value="1"/>
</dbReference>
<dbReference type="Gene3D" id="3.30.930.10">
    <property type="entry name" value="Bira Bifunctional Protein, Domain 2"/>
    <property type="match status" value="1"/>
</dbReference>